<reference evidence="1 2" key="1">
    <citation type="submission" date="2017-04" db="EMBL/GenBank/DDBJ databases">
        <authorList>
            <person name="Afonso C.L."/>
            <person name="Miller P.J."/>
            <person name="Scott M.A."/>
            <person name="Spackman E."/>
            <person name="Goraichik I."/>
            <person name="Dimitrov K.M."/>
            <person name="Suarez D.L."/>
            <person name="Swayne D.E."/>
        </authorList>
    </citation>
    <scope>NUCLEOTIDE SEQUENCE [LARGE SCALE GENOMIC DNA]</scope>
    <source>
        <strain evidence="1 2">A2P</strain>
    </source>
</reference>
<protein>
    <submittedName>
        <fullName evidence="1">Uncharacterized protein</fullName>
    </submittedName>
</protein>
<dbReference type="RefSeq" id="WP_085083057.1">
    <property type="nucleotide sequence ID" value="NZ_FXAK01000001.1"/>
</dbReference>
<gene>
    <name evidence="1" type="ORF">SAMN02982917_1135</name>
</gene>
<sequence length="64" mass="7501">MIELFLVVCLVSDPDRCSVERPAFQEPFVNVMACSRNGMFRAAEWAEQHPKYTVRRWKCGPRQI</sequence>
<evidence type="ECO:0000313" key="1">
    <source>
        <dbReference type="EMBL" id="SMF23302.1"/>
    </source>
</evidence>
<name>A0A1X7DWU3_9PROT</name>
<organism evidence="1 2">
    <name type="scientific">Azospirillum oryzae</name>
    <dbReference type="NCBI Taxonomy" id="286727"/>
    <lineage>
        <taxon>Bacteria</taxon>
        <taxon>Pseudomonadati</taxon>
        <taxon>Pseudomonadota</taxon>
        <taxon>Alphaproteobacteria</taxon>
        <taxon>Rhodospirillales</taxon>
        <taxon>Azospirillaceae</taxon>
        <taxon>Azospirillum</taxon>
    </lineage>
</organism>
<dbReference type="EMBL" id="FXAK01000001">
    <property type="protein sequence ID" value="SMF23302.1"/>
    <property type="molecule type" value="Genomic_DNA"/>
</dbReference>
<dbReference type="AlphaFoldDB" id="A0A1X7DWU3"/>
<proteinExistence type="predicted"/>
<dbReference type="OrthoDB" id="7363897at2"/>
<accession>A0A1X7DWU3</accession>
<dbReference type="Proteomes" id="UP000192936">
    <property type="component" value="Unassembled WGS sequence"/>
</dbReference>
<evidence type="ECO:0000313" key="2">
    <source>
        <dbReference type="Proteomes" id="UP000192936"/>
    </source>
</evidence>